<dbReference type="InterPro" id="IPR001789">
    <property type="entry name" value="Sig_transdc_resp-reg_receiver"/>
</dbReference>
<keyword evidence="8" id="KW-0902">Two-component regulatory system</keyword>
<dbReference type="InterPro" id="IPR003594">
    <property type="entry name" value="HATPase_dom"/>
</dbReference>
<dbReference type="InterPro" id="IPR013655">
    <property type="entry name" value="PAS_fold_3"/>
</dbReference>
<dbReference type="Pfam" id="PF08447">
    <property type="entry name" value="PAS_3"/>
    <property type="match status" value="1"/>
</dbReference>
<evidence type="ECO:0000256" key="5">
    <source>
        <dbReference type="ARBA" id="ARBA00022741"/>
    </source>
</evidence>
<keyword evidence="17" id="KW-1185">Reference proteome</keyword>
<dbReference type="Pfam" id="PF00512">
    <property type="entry name" value="HisKA"/>
    <property type="match status" value="1"/>
</dbReference>
<dbReference type="CDD" id="cd16922">
    <property type="entry name" value="HATPase_EvgS-ArcB-TorS-like"/>
    <property type="match status" value="1"/>
</dbReference>
<feature type="modified residue" description="4-aspartylphosphate" evidence="9">
    <location>
        <position position="1388"/>
    </location>
</feature>
<dbReference type="InterPro" id="IPR000014">
    <property type="entry name" value="PAS"/>
</dbReference>
<gene>
    <name evidence="16" type="ORF">EIP75_09840</name>
</gene>
<dbReference type="SUPFAM" id="SSF55785">
    <property type="entry name" value="PYP-like sensor domain (PAS domain)"/>
    <property type="match status" value="1"/>
</dbReference>
<evidence type="ECO:0000259" key="14">
    <source>
        <dbReference type="PROSITE" id="PS50112"/>
    </source>
</evidence>
<evidence type="ECO:0000256" key="3">
    <source>
        <dbReference type="ARBA" id="ARBA00022553"/>
    </source>
</evidence>
<evidence type="ECO:0000313" key="17">
    <source>
        <dbReference type="Proteomes" id="UP000269265"/>
    </source>
</evidence>
<feature type="domain" description="PAS" evidence="14">
    <location>
        <begin position="772"/>
        <end position="843"/>
    </location>
</feature>
<dbReference type="CDD" id="cd17574">
    <property type="entry name" value="REC_OmpR"/>
    <property type="match status" value="1"/>
</dbReference>
<evidence type="ECO:0000259" key="15">
    <source>
        <dbReference type="PROSITE" id="PS50113"/>
    </source>
</evidence>
<protein>
    <recommendedName>
        <fullName evidence="2">histidine kinase</fullName>
        <ecNumber evidence="2">2.7.13.3</ecNumber>
    </recommendedName>
</protein>
<dbReference type="SMART" id="SM00091">
    <property type="entry name" value="PAS"/>
    <property type="match status" value="1"/>
</dbReference>
<comment type="caution">
    <text evidence="16">The sequence shown here is derived from an EMBL/GenBank/DDBJ whole genome shotgun (WGS) entry which is preliminary data.</text>
</comment>
<keyword evidence="3 9" id="KW-0597">Phosphoprotein</keyword>
<sequence length="1451" mass="157599">MDRTALDSSAQPDPLGFFVGDSVMAARMRDFDWGSSPLGEPATWPQSLKTVVRIMLTSRYAMWMAWGPQLTFFCNDAYSPTLGVKQAWALGAPASRVWAEIWPAIGPLIDQVMDTGVASWNEDLLLFLERSGAPEETYHTFSYSSLADDAGACAGMFCVVTEETRRVIGQRRMDTLRELTADLNAISQESEVMQALVRNLGANPKDLPFTLTYLFDEHGRAHLASATGVEPARTVVLSSLDAGNALGWPIDALLAGGSATMVPLRAGDIGEVPRGAWDRPPTQVCITPIKTQGEQRPAGFFVAGLNPYRPFDTDYQAFLDLLASQIAAGIANARSHEASRQRMEALAQIDRAKTAFFSNVSHEFRTPLTLMLGPLEDALTDGALPAPEADRLRLVYRNGTRLLKLVNSLLDFSRIEAGRMQAGFIPVDLARMTAELASNFRSATEKAGLRLAVNCHPLAQPVYVDPDMWEMIVLNLVSNAFKFTFEGGIEVTLRPDGHSVQLLVRDTGIGIPAHELPRMFERFHRIDGARGRSFEGSGIGLALVQELVRLHGGTISLASEEGRGTTFTVSLPFGTAHLPAAQVRSATDPDGAIPQSARGVSYVEEALSWLSHEPALAPAPVSVDLQTGGSAAAPTGKPRAYILVADDNADMRAYVQRLLGTEHDCVVVADGLEALESMRQRRPDLLLTDVMMPRLDGFGLIRCVRDEDGLRDLPVIALSARAGEEARIEGLARGADDYLVKPFSSRELLARVDGALAIARIRGQVTEALRESEERFRAMADHAPVMVWTTDIDGQCTYLSRSWYEFTGQTPETGLGTGWLDATHPEDRPGAERSFVEANATRSAFSLEYRLRRHDGSYRWAIDAAAPWLSPDGAFLGYVGSVIDITERKAAEEARRVLNEELEQRVAEALASRDEAEAQLRHAQKLEAVGRLTGGVAHDFNNLLQVIGGNLQLLGRDLSGHGRAEERVKNALGAVGRGAKLASQLLAFGRRQPLAPKVVNLGRLIRNMDDMLRRALGEGIEVETIIGGGLWNTHIDAGQMENALLNLAINARDAMQRHGRLTIEAGNSFLDDGYAERHDNITPGQYVMVAVSDTGCGIPAEQLERVFEPFFTTKREGEGTGLGLSMVYGFVKQSGGHIKLYSEPDHGTTVRLYLPRSRGQEDVLSDVDSGAVISGTETVLVVEDDENVRATVVEMLSELGYRVLKAKDADSGLVIIESGMPIDVLFTDVVMPGQLRSPELARKARQRLPNIAVLFTSGYTDNAIVHGGRLDEGIELLSKPYTREALARKIRHVLGTRVPAQEAAVPTVSPPPAQAHAPDAQANGAERAQARHGAGGQLRVLLVEDDELIRFTSEEMLTYLGYVVHVAADGEQALGLLATTEIDVLVTDVNLPGMSGRELAALVRSRQPGLPVLFASGTDHGLSDLKNHATGFIPKPYGEEELRRALAAFGL</sequence>
<evidence type="ECO:0000256" key="8">
    <source>
        <dbReference type="ARBA" id="ARBA00023012"/>
    </source>
</evidence>
<evidence type="ECO:0000256" key="1">
    <source>
        <dbReference type="ARBA" id="ARBA00000085"/>
    </source>
</evidence>
<dbReference type="PROSITE" id="PS50109">
    <property type="entry name" value="HIS_KIN"/>
    <property type="match status" value="2"/>
</dbReference>
<dbReference type="CDD" id="cd00130">
    <property type="entry name" value="PAS"/>
    <property type="match status" value="1"/>
</dbReference>
<evidence type="ECO:0000259" key="12">
    <source>
        <dbReference type="PROSITE" id="PS50109"/>
    </source>
</evidence>
<accession>A0A3R8YNY1</accession>
<dbReference type="FunFam" id="3.30.565.10:FF:000037">
    <property type="entry name" value="Hybrid sensor histidine kinase/response regulator"/>
    <property type="match status" value="1"/>
</dbReference>
<dbReference type="PANTHER" id="PTHR43547">
    <property type="entry name" value="TWO-COMPONENT HISTIDINE KINASE"/>
    <property type="match status" value="1"/>
</dbReference>
<dbReference type="SMART" id="SM00388">
    <property type="entry name" value="HisKA"/>
    <property type="match status" value="2"/>
</dbReference>
<dbReference type="SMART" id="SM00448">
    <property type="entry name" value="REC"/>
    <property type="match status" value="3"/>
</dbReference>
<dbReference type="FunFam" id="1.10.287.130:FF:000045">
    <property type="entry name" value="Two-component system sensor histidine kinase/response regulator"/>
    <property type="match status" value="1"/>
</dbReference>
<dbReference type="Pfam" id="PF02518">
    <property type="entry name" value="HATPase_c"/>
    <property type="match status" value="2"/>
</dbReference>
<dbReference type="InterPro" id="IPR036097">
    <property type="entry name" value="HisK_dim/P_sf"/>
</dbReference>
<dbReference type="RefSeq" id="WP_125243082.1">
    <property type="nucleotide sequence ID" value="NZ_RSED01000006.1"/>
</dbReference>
<dbReference type="SMART" id="SM00086">
    <property type="entry name" value="PAC"/>
    <property type="match status" value="1"/>
</dbReference>
<dbReference type="OrthoDB" id="5389366at2"/>
<dbReference type="Gene3D" id="3.40.50.2300">
    <property type="match status" value="3"/>
</dbReference>
<feature type="domain" description="Response regulatory" evidence="13">
    <location>
        <begin position="1339"/>
        <end position="1450"/>
    </location>
</feature>
<dbReference type="SUPFAM" id="SSF55874">
    <property type="entry name" value="ATPase domain of HSP90 chaperone/DNA topoisomerase II/histidine kinase"/>
    <property type="match status" value="2"/>
</dbReference>
<dbReference type="CDD" id="cd16919">
    <property type="entry name" value="HATPase_CckA-like"/>
    <property type="match status" value="1"/>
</dbReference>
<dbReference type="PROSITE" id="PS50110">
    <property type="entry name" value="RESPONSE_REGULATORY"/>
    <property type="match status" value="3"/>
</dbReference>
<feature type="domain" description="Response regulatory" evidence="13">
    <location>
        <begin position="641"/>
        <end position="756"/>
    </location>
</feature>
<feature type="region of interest" description="Disordered" evidence="11">
    <location>
        <begin position="1302"/>
        <end position="1330"/>
    </location>
</feature>
<dbReference type="SMART" id="SM00387">
    <property type="entry name" value="HATPase_c"/>
    <property type="match status" value="2"/>
</dbReference>
<dbReference type="PRINTS" id="PR00344">
    <property type="entry name" value="BCTRLSENSOR"/>
</dbReference>
<comment type="catalytic activity">
    <reaction evidence="1">
        <text>ATP + protein L-histidine = ADP + protein N-phospho-L-histidine.</text>
        <dbReference type="EC" id="2.7.13.3"/>
    </reaction>
</comment>
<evidence type="ECO:0000256" key="2">
    <source>
        <dbReference type="ARBA" id="ARBA00012438"/>
    </source>
</evidence>
<dbReference type="Gene3D" id="3.30.450.40">
    <property type="match status" value="1"/>
</dbReference>
<keyword evidence="5" id="KW-0547">Nucleotide-binding</keyword>
<keyword evidence="10" id="KW-0175">Coiled coil</keyword>
<evidence type="ECO:0000256" key="7">
    <source>
        <dbReference type="ARBA" id="ARBA00022840"/>
    </source>
</evidence>
<dbReference type="SUPFAM" id="SSF55781">
    <property type="entry name" value="GAF domain-like"/>
    <property type="match status" value="1"/>
</dbReference>
<feature type="modified residue" description="4-aspartylphosphate" evidence="9">
    <location>
        <position position="1228"/>
    </location>
</feature>
<keyword evidence="6" id="KW-0418">Kinase</keyword>
<reference evidence="16 17" key="1">
    <citation type="submission" date="2018-12" db="EMBL/GenBank/DDBJ databases">
        <title>The whole draft genome of Aquabacterium sp. SJQ9.</title>
        <authorList>
            <person name="Sun L."/>
            <person name="Gao X."/>
            <person name="Chen W."/>
            <person name="Huang K."/>
        </authorList>
    </citation>
    <scope>NUCLEOTIDE SEQUENCE [LARGE SCALE GENOMIC DNA]</scope>
    <source>
        <strain evidence="16 17">SJQ9</strain>
    </source>
</reference>
<dbReference type="Pfam" id="PF00072">
    <property type="entry name" value="Response_reg"/>
    <property type="match status" value="3"/>
</dbReference>
<dbReference type="SUPFAM" id="SSF47384">
    <property type="entry name" value="Homodimeric domain of signal transducing histidine kinase"/>
    <property type="match status" value="2"/>
</dbReference>
<dbReference type="CDD" id="cd00156">
    <property type="entry name" value="REC"/>
    <property type="match status" value="1"/>
</dbReference>
<name>A0A3R8YNY1_9BURK</name>
<dbReference type="InterPro" id="IPR000700">
    <property type="entry name" value="PAS-assoc_C"/>
</dbReference>
<dbReference type="Gene3D" id="3.30.565.10">
    <property type="entry name" value="Histidine kinase-like ATPase, C-terminal domain"/>
    <property type="match status" value="2"/>
</dbReference>
<dbReference type="EC" id="2.7.13.3" evidence="2"/>
<evidence type="ECO:0000256" key="9">
    <source>
        <dbReference type="PROSITE-ProRule" id="PRU00169"/>
    </source>
</evidence>
<dbReference type="NCBIfam" id="TIGR00229">
    <property type="entry name" value="sensory_box"/>
    <property type="match status" value="1"/>
</dbReference>
<proteinExistence type="predicted"/>
<dbReference type="InterPro" id="IPR036890">
    <property type="entry name" value="HATPase_C_sf"/>
</dbReference>
<keyword evidence="4" id="KW-0808">Transferase</keyword>
<dbReference type="InterPro" id="IPR005467">
    <property type="entry name" value="His_kinase_dom"/>
</dbReference>
<dbReference type="InterPro" id="IPR001610">
    <property type="entry name" value="PAC"/>
</dbReference>
<dbReference type="InterPro" id="IPR011006">
    <property type="entry name" value="CheY-like_superfamily"/>
</dbReference>
<dbReference type="CDD" id="cd00082">
    <property type="entry name" value="HisKA"/>
    <property type="match status" value="2"/>
</dbReference>
<feature type="domain" description="Histidine kinase" evidence="12">
    <location>
        <begin position="359"/>
        <end position="575"/>
    </location>
</feature>
<dbReference type="Gene3D" id="3.30.450.20">
    <property type="entry name" value="PAS domain"/>
    <property type="match status" value="2"/>
</dbReference>
<dbReference type="Gene3D" id="1.10.287.130">
    <property type="match status" value="2"/>
</dbReference>
<dbReference type="GO" id="GO:0000155">
    <property type="term" value="F:phosphorelay sensor kinase activity"/>
    <property type="evidence" value="ECO:0007669"/>
    <property type="project" value="InterPro"/>
</dbReference>
<dbReference type="GO" id="GO:0005524">
    <property type="term" value="F:ATP binding"/>
    <property type="evidence" value="ECO:0007669"/>
    <property type="project" value="UniProtKB-KW"/>
</dbReference>
<evidence type="ECO:0000256" key="4">
    <source>
        <dbReference type="ARBA" id="ARBA00022679"/>
    </source>
</evidence>
<dbReference type="PROSITE" id="PS50112">
    <property type="entry name" value="PAS"/>
    <property type="match status" value="1"/>
</dbReference>
<dbReference type="InterPro" id="IPR035965">
    <property type="entry name" value="PAS-like_dom_sf"/>
</dbReference>
<dbReference type="InterPro" id="IPR004358">
    <property type="entry name" value="Sig_transdc_His_kin-like_C"/>
</dbReference>
<feature type="domain" description="Histidine kinase" evidence="12">
    <location>
        <begin position="935"/>
        <end position="1158"/>
    </location>
</feature>
<evidence type="ECO:0000256" key="11">
    <source>
        <dbReference type="SAM" id="MobiDB-lite"/>
    </source>
</evidence>
<dbReference type="InterPro" id="IPR029016">
    <property type="entry name" value="GAF-like_dom_sf"/>
</dbReference>
<feature type="domain" description="Response regulatory" evidence="13">
    <location>
        <begin position="1178"/>
        <end position="1294"/>
    </location>
</feature>
<evidence type="ECO:0000259" key="13">
    <source>
        <dbReference type="PROSITE" id="PS50110"/>
    </source>
</evidence>
<feature type="coiled-coil region" evidence="10">
    <location>
        <begin position="888"/>
        <end position="926"/>
    </location>
</feature>
<dbReference type="InterPro" id="IPR003661">
    <property type="entry name" value="HisK_dim/P_dom"/>
</dbReference>
<evidence type="ECO:0000313" key="16">
    <source>
        <dbReference type="EMBL" id="RRS04708.1"/>
    </source>
</evidence>
<dbReference type="EMBL" id="RSED01000006">
    <property type="protein sequence ID" value="RRS04708.1"/>
    <property type="molecule type" value="Genomic_DNA"/>
</dbReference>
<dbReference type="FunFam" id="3.30.450.20:FF:000099">
    <property type="entry name" value="Sensory box sensor histidine kinase"/>
    <property type="match status" value="1"/>
</dbReference>
<organism evidence="16 17">
    <name type="scientific">Aquabacterium soli</name>
    <dbReference type="NCBI Taxonomy" id="2493092"/>
    <lineage>
        <taxon>Bacteria</taxon>
        <taxon>Pseudomonadati</taxon>
        <taxon>Pseudomonadota</taxon>
        <taxon>Betaproteobacteria</taxon>
        <taxon>Burkholderiales</taxon>
        <taxon>Aquabacterium</taxon>
    </lineage>
</organism>
<keyword evidence="7" id="KW-0067">ATP-binding</keyword>
<feature type="domain" description="PAC" evidence="15">
    <location>
        <begin position="845"/>
        <end position="897"/>
    </location>
</feature>
<dbReference type="SUPFAM" id="SSF52172">
    <property type="entry name" value="CheY-like"/>
    <property type="match status" value="3"/>
</dbReference>
<dbReference type="CDD" id="cd18161">
    <property type="entry name" value="REC_hyHK_blue-like"/>
    <property type="match status" value="1"/>
</dbReference>
<evidence type="ECO:0000256" key="10">
    <source>
        <dbReference type="SAM" id="Coils"/>
    </source>
</evidence>
<dbReference type="PROSITE" id="PS50113">
    <property type="entry name" value="PAC"/>
    <property type="match status" value="1"/>
</dbReference>
<dbReference type="Proteomes" id="UP000269265">
    <property type="component" value="Unassembled WGS sequence"/>
</dbReference>
<dbReference type="PANTHER" id="PTHR43547:SF2">
    <property type="entry name" value="HYBRID SIGNAL TRANSDUCTION HISTIDINE KINASE C"/>
    <property type="match status" value="1"/>
</dbReference>
<feature type="modified residue" description="4-aspartylphosphate" evidence="9">
    <location>
        <position position="689"/>
    </location>
</feature>
<evidence type="ECO:0000256" key="6">
    <source>
        <dbReference type="ARBA" id="ARBA00022777"/>
    </source>
</evidence>